<proteinExistence type="predicted"/>
<gene>
    <name evidence="1" type="ORF">LVISKB_2033</name>
</gene>
<protein>
    <submittedName>
        <fullName evidence="1">Uncharacterized protein</fullName>
    </submittedName>
</protein>
<sequence length="34" mass="3916">MGLKKAVSQRPNFIYLIKFTQQPVTAEKPRSIPQ</sequence>
<name>M5AFU1_LEVBR</name>
<evidence type="ECO:0000313" key="1">
    <source>
        <dbReference type="EMBL" id="BAN07668.1"/>
    </source>
</evidence>
<dbReference type="Proteomes" id="UP000012042">
    <property type="component" value="Chromosome"/>
</dbReference>
<dbReference type="AlphaFoldDB" id="M5AFU1"/>
<organism evidence="1 2">
    <name type="scientific">Levilactobacillus brevis KB290</name>
    <dbReference type="NCBI Taxonomy" id="1001583"/>
    <lineage>
        <taxon>Bacteria</taxon>
        <taxon>Bacillati</taxon>
        <taxon>Bacillota</taxon>
        <taxon>Bacilli</taxon>
        <taxon>Lactobacillales</taxon>
        <taxon>Lactobacillaceae</taxon>
        <taxon>Levilactobacillus</taxon>
    </lineage>
</organism>
<reference evidence="1 2" key="1">
    <citation type="journal article" date="2013" name="PLoS ONE">
        <title>Genomic Analysis by Deep Sequencing of the Probiotic Lactobacillus brevis KB290 Harboring Nine Plasmids Reveals Genomic Stability.</title>
        <authorList>
            <person name="Fukao M."/>
            <person name="Oshima K."/>
            <person name="Morita H."/>
            <person name="Toh H."/>
            <person name="Suda W."/>
            <person name="Kim S.W."/>
            <person name="Suzuki S."/>
            <person name="Yakabe T."/>
            <person name="Hattori M."/>
            <person name="Yajima N."/>
        </authorList>
    </citation>
    <scope>NUCLEOTIDE SEQUENCE [LARGE SCALE GENOMIC DNA]</scope>
    <source>
        <strain evidence="1 2">KB290</strain>
    </source>
</reference>
<dbReference type="HOGENOM" id="CLU_3374324_0_0_9"/>
<dbReference type="EMBL" id="AP012167">
    <property type="protein sequence ID" value="BAN07668.1"/>
    <property type="molecule type" value="Genomic_DNA"/>
</dbReference>
<accession>M5AFU1</accession>
<dbReference type="KEGG" id="lbk:LVISKB_2033"/>
<evidence type="ECO:0000313" key="2">
    <source>
        <dbReference type="Proteomes" id="UP000012042"/>
    </source>
</evidence>